<proteinExistence type="inferred from homology"/>
<dbReference type="PANTHER" id="PTHR43741">
    <property type="entry name" value="FMN-DEPENDENT NADH-AZOREDUCTASE 1"/>
    <property type="match status" value="1"/>
</dbReference>
<evidence type="ECO:0000256" key="6">
    <source>
        <dbReference type="HAMAP-Rule" id="MF_01216"/>
    </source>
</evidence>
<comment type="catalytic activity">
    <reaction evidence="5">
        <text>N,N-dimethyl-1,4-phenylenediamine + anthranilate + 2 NAD(+) = 2-(4-dimethylaminophenyl)diazenylbenzoate + 2 NADH + 2 H(+)</text>
        <dbReference type="Rhea" id="RHEA:55872"/>
        <dbReference type="ChEBI" id="CHEBI:15378"/>
        <dbReference type="ChEBI" id="CHEBI:15783"/>
        <dbReference type="ChEBI" id="CHEBI:16567"/>
        <dbReference type="ChEBI" id="CHEBI:57540"/>
        <dbReference type="ChEBI" id="CHEBI:57945"/>
        <dbReference type="ChEBI" id="CHEBI:71579"/>
        <dbReference type="EC" id="1.7.1.17"/>
    </reaction>
    <physiologicalReaction direction="right-to-left" evidence="5">
        <dbReference type="Rhea" id="RHEA:55874"/>
    </physiologicalReaction>
</comment>
<evidence type="ECO:0000313" key="9">
    <source>
        <dbReference type="Proteomes" id="UP001500689"/>
    </source>
</evidence>
<dbReference type="Pfam" id="PF02525">
    <property type="entry name" value="Flavodoxin_2"/>
    <property type="match status" value="1"/>
</dbReference>
<dbReference type="InterPro" id="IPR003680">
    <property type="entry name" value="Flavodoxin_fold"/>
</dbReference>
<evidence type="ECO:0000256" key="2">
    <source>
        <dbReference type="ARBA" id="ARBA00022643"/>
    </source>
</evidence>
<comment type="cofactor">
    <cofactor evidence="6">
        <name>FMN</name>
        <dbReference type="ChEBI" id="CHEBI:58210"/>
    </cofactor>
    <text evidence="6">Binds 1 FMN per subunit.</text>
</comment>
<comment type="caution">
    <text evidence="6">Lacks conserved residue(s) required for the propagation of feature annotation.</text>
</comment>
<reference evidence="9" key="1">
    <citation type="journal article" date="2019" name="Int. J. Syst. Evol. Microbiol.">
        <title>The Global Catalogue of Microorganisms (GCM) 10K type strain sequencing project: providing services to taxonomists for standard genome sequencing and annotation.</title>
        <authorList>
            <consortium name="The Broad Institute Genomics Platform"/>
            <consortium name="The Broad Institute Genome Sequencing Center for Infectious Disease"/>
            <person name="Wu L."/>
            <person name="Ma J."/>
        </authorList>
    </citation>
    <scope>NUCLEOTIDE SEQUENCE [LARGE SCALE GENOMIC DNA]</scope>
    <source>
        <strain evidence="9">JCM 16898</strain>
    </source>
</reference>
<evidence type="ECO:0000313" key="8">
    <source>
        <dbReference type="EMBL" id="GAA3565894.1"/>
    </source>
</evidence>
<comment type="catalytic activity">
    <reaction evidence="6">
        <text>2 a quinone + NADH + H(+) = 2 a 1,4-benzosemiquinone + NAD(+)</text>
        <dbReference type="Rhea" id="RHEA:65952"/>
        <dbReference type="ChEBI" id="CHEBI:15378"/>
        <dbReference type="ChEBI" id="CHEBI:57540"/>
        <dbReference type="ChEBI" id="CHEBI:57945"/>
        <dbReference type="ChEBI" id="CHEBI:132124"/>
        <dbReference type="ChEBI" id="CHEBI:134225"/>
    </reaction>
</comment>
<dbReference type="Proteomes" id="UP001500689">
    <property type="component" value="Unassembled WGS sequence"/>
</dbReference>
<feature type="binding site" evidence="6">
    <location>
        <begin position="20"/>
        <end position="22"/>
    </location>
    <ligand>
        <name>FMN</name>
        <dbReference type="ChEBI" id="CHEBI:58210"/>
    </ligand>
</feature>
<sequence>MPEMLAPLLYLDSSADRAESVSRRLTAQFAGEWRRGGGKVCHRDLSADPVALISAAYARLGRRTERRGVLSLAAIAGLVADEAERREWELTRPLVTELRDAGTVLLGVPMYNFGVPAALKLWIDRISFPGVFTDPETGRKLLADKDFVVVSARGGGYGPGTPREGFDFQEPYLRAYLTNLGVSPGRLEFVHAELTRVGDLPALAGLADLAAASLAAARGRVRELAAARSTAG</sequence>
<keyword evidence="1 6" id="KW-0285">Flavoprotein</keyword>
<dbReference type="RefSeq" id="WP_344865260.1">
    <property type="nucleotide sequence ID" value="NZ_BAAAZN010000013.1"/>
</dbReference>
<dbReference type="InterPro" id="IPR023048">
    <property type="entry name" value="NADH:quinone_OxRdtase_FMN_depd"/>
</dbReference>
<evidence type="ECO:0000256" key="3">
    <source>
        <dbReference type="ARBA" id="ARBA00023002"/>
    </source>
</evidence>
<dbReference type="SUPFAM" id="SSF52218">
    <property type="entry name" value="Flavoproteins"/>
    <property type="match status" value="1"/>
</dbReference>
<comment type="subunit">
    <text evidence="6">Homodimer.</text>
</comment>
<gene>
    <name evidence="6" type="primary">azoR</name>
    <name evidence="8" type="ORF">GCM10022222_57120</name>
</gene>
<dbReference type="Gene3D" id="3.40.50.360">
    <property type="match status" value="1"/>
</dbReference>
<comment type="function">
    <text evidence="6">Also exhibits azoreductase activity. Catalyzes the reductive cleavage of the azo bond in aromatic azo compounds to the corresponding amines.</text>
</comment>
<evidence type="ECO:0000259" key="7">
    <source>
        <dbReference type="Pfam" id="PF02525"/>
    </source>
</evidence>
<comment type="caution">
    <text evidence="8">The sequence shown here is derived from an EMBL/GenBank/DDBJ whole genome shotgun (WGS) entry which is preliminary data.</text>
</comment>
<keyword evidence="9" id="KW-1185">Reference proteome</keyword>
<evidence type="ECO:0000256" key="4">
    <source>
        <dbReference type="ARBA" id="ARBA00023027"/>
    </source>
</evidence>
<feature type="binding site" evidence="6">
    <location>
        <begin position="110"/>
        <end position="113"/>
    </location>
    <ligand>
        <name>FMN</name>
        <dbReference type="ChEBI" id="CHEBI:58210"/>
    </ligand>
</feature>
<keyword evidence="2 6" id="KW-0288">FMN</keyword>
<dbReference type="EC" id="1.6.5.-" evidence="6"/>
<evidence type="ECO:0000256" key="5">
    <source>
        <dbReference type="ARBA" id="ARBA00048542"/>
    </source>
</evidence>
<keyword evidence="4 6" id="KW-0520">NAD</keyword>
<name>A0ABP6XGA7_9PSEU</name>
<protein>
    <recommendedName>
        <fullName evidence="6">FMN dependent NADH:quinone oxidoreductase</fullName>
        <ecNumber evidence="6">1.6.5.-</ecNumber>
    </recommendedName>
    <alternativeName>
        <fullName evidence="6">Azo-dye reductase</fullName>
    </alternativeName>
    <alternativeName>
        <fullName evidence="6">FMN-dependent NADH-azo compound oxidoreductase</fullName>
    </alternativeName>
    <alternativeName>
        <fullName evidence="6">FMN-dependent NADH-azoreductase</fullName>
        <ecNumber evidence="6">1.7.1.17</ecNumber>
    </alternativeName>
</protein>
<comment type="similarity">
    <text evidence="6">Belongs to the azoreductase type 1 family.</text>
</comment>
<dbReference type="EC" id="1.7.1.17" evidence="6"/>
<comment type="function">
    <text evidence="6">Quinone reductase that provides resistance to thiol-specific stress caused by electrophilic quinones.</text>
</comment>
<dbReference type="HAMAP" id="MF_01216">
    <property type="entry name" value="Azoreductase_type1"/>
    <property type="match status" value="1"/>
</dbReference>
<evidence type="ECO:0000256" key="1">
    <source>
        <dbReference type="ARBA" id="ARBA00022630"/>
    </source>
</evidence>
<dbReference type="EMBL" id="BAAAZN010000013">
    <property type="protein sequence ID" value="GAA3565894.1"/>
    <property type="molecule type" value="Genomic_DNA"/>
</dbReference>
<organism evidence="8 9">
    <name type="scientific">Amycolatopsis ultiminotia</name>
    <dbReference type="NCBI Taxonomy" id="543629"/>
    <lineage>
        <taxon>Bacteria</taxon>
        <taxon>Bacillati</taxon>
        <taxon>Actinomycetota</taxon>
        <taxon>Actinomycetes</taxon>
        <taxon>Pseudonocardiales</taxon>
        <taxon>Pseudonocardiaceae</taxon>
        <taxon>Amycolatopsis</taxon>
    </lineage>
</organism>
<dbReference type="InterPro" id="IPR029039">
    <property type="entry name" value="Flavoprotein-like_sf"/>
</dbReference>
<feature type="binding site" evidence="6">
    <location>
        <position position="14"/>
    </location>
    <ligand>
        <name>FMN</name>
        <dbReference type="ChEBI" id="CHEBI:58210"/>
    </ligand>
</feature>
<dbReference type="PANTHER" id="PTHR43741:SF4">
    <property type="entry name" value="FMN-DEPENDENT NADH:QUINONE OXIDOREDUCTASE"/>
    <property type="match status" value="1"/>
</dbReference>
<keyword evidence="3 6" id="KW-0560">Oxidoreductase</keyword>
<dbReference type="InterPro" id="IPR050104">
    <property type="entry name" value="FMN-dep_NADH:Q_OxRdtase_AzoR1"/>
</dbReference>
<accession>A0ABP6XGA7</accession>
<feature type="domain" description="Flavodoxin-like fold" evidence="7">
    <location>
        <begin position="8"/>
        <end position="191"/>
    </location>
</feature>